<evidence type="ECO:0000256" key="3">
    <source>
        <dbReference type="ARBA" id="ARBA00022833"/>
    </source>
</evidence>
<evidence type="ECO:0000256" key="2">
    <source>
        <dbReference type="ARBA" id="ARBA00022771"/>
    </source>
</evidence>
<dbReference type="EMBL" id="CAJOBD010001216">
    <property type="protein sequence ID" value="CAF3774371.1"/>
    <property type="molecule type" value="Genomic_DNA"/>
</dbReference>
<keyword evidence="3" id="KW-0862">Zinc</keyword>
<reference evidence="9" key="1">
    <citation type="submission" date="2021-02" db="EMBL/GenBank/DDBJ databases">
        <authorList>
            <person name="Nowell W R."/>
        </authorList>
    </citation>
    <scope>NUCLEOTIDE SEQUENCE</scope>
</reference>
<dbReference type="InterPro" id="IPR000719">
    <property type="entry name" value="Prot_kinase_dom"/>
</dbReference>
<feature type="region of interest" description="Disordered" evidence="6">
    <location>
        <begin position="321"/>
        <end position="352"/>
    </location>
</feature>
<dbReference type="Pfam" id="PF07714">
    <property type="entry name" value="PK_Tyr_Ser-Thr"/>
    <property type="match status" value="1"/>
</dbReference>
<dbReference type="InterPro" id="IPR043145">
    <property type="entry name" value="Znf_ZZ_sf"/>
</dbReference>
<dbReference type="PROSITE" id="PS50011">
    <property type="entry name" value="PROTEIN_KINASE_DOM"/>
    <property type="match status" value="1"/>
</dbReference>
<feature type="domain" description="ZZ-type" evidence="8">
    <location>
        <begin position="356"/>
        <end position="412"/>
    </location>
</feature>
<dbReference type="Gene3D" id="1.10.510.10">
    <property type="entry name" value="Transferase(Phosphotransferase) domain 1"/>
    <property type="match status" value="1"/>
</dbReference>
<keyword evidence="1" id="KW-0479">Metal-binding</keyword>
<comment type="caution">
    <text evidence="9">The sequence shown here is derived from an EMBL/GenBank/DDBJ whole genome shotgun (WGS) entry which is preliminary data.</text>
</comment>
<dbReference type="PROSITE" id="PS00109">
    <property type="entry name" value="PROTEIN_KINASE_TYR"/>
    <property type="match status" value="1"/>
</dbReference>
<dbReference type="GO" id="GO:0004713">
    <property type="term" value="F:protein tyrosine kinase activity"/>
    <property type="evidence" value="ECO:0007669"/>
    <property type="project" value="InterPro"/>
</dbReference>
<dbReference type="AlphaFoldDB" id="A0A818ZTW2"/>
<dbReference type="CDD" id="cd02338">
    <property type="entry name" value="ZZ_PCMF_like"/>
    <property type="match status" value="1"/>
</dbReference>
<evidence type="ECO:0000256" key="6">
    <source>
        <dbReference type="SAM" id="MobiDB-lite"/>
    </source>
</evidence>
<dbReference type="SMART" id="SM00219">
    <property type="entry name" value="TyrKc"/>
    <property type="match status" value="1"/>
</dbReference>
<dbReference type="InterPro" id="IPR051681">
    <property type="entry name" value="Ser/Thr_Kinases-Pseudokinases"/>
</dbReference>
<accession>A0A818ZTW2</accession>
<dbReference type="GO" id="GO:0004674">
    <property type="term" value="F:protein serine/threonine kinase activity"/>
    <property type="evidence" value="ECO:0007669"/>
    <property type="project" value="TreeGrafter"/>
</dbReference>
<dbReference type="Proteomes" id="UP000663836">
    <property type="component" value="Unassembled WGS sequence"/>
</dbReference>
<evidence type="ECO:0000256" key="5">
    <source>
        <dbReference type="PROSITE-ProRule" id="PRU10141"/>
    </source>
</evidence>
<dbReference type="InterPro" id="IPR036034">
    <property type="entry name" value="PDZ_sf"/>
</dbReference>
<dbReference type="Pfam" id="PF00569">
    <property type="entry name" value="ZZ"/>
    <property type="match status" value="2"/>
</dbReference>
<feature type="domain" description="ZZ-type" evidence="8">
    <location>
        <begin position="439"/>
        <end position="495"/>
    </location>
</feature>
<keyword evidence="5" id="KW-0067">ATP-binding</keyword>
<dbReference type="Gene3D" id="2.30.42.10">
    <property type="match status" value="1"/>
</dbReference>
<protein>
    <submittedName>
        <fullName evidence="9">Uncharacterized protein</fullName>
    </submittedName>
</protein>
<feature type="domain" description="Protein kinase" evidence="7">
    <location>
        <begin position="503"/>
        <end position="758"/>
    </location>
</feature>
<dbReference type="PANTHER" id="PTHR44329">
    <property type="entry name" value="SERINE/THREONINE-PROTEIN KINASE TNNI3K-RELATED"/>
    <property type="match status" value="1"/>
</dbReference>
<dbReference type="InterPro" id="IPR020635">
    <property type="entry name" value="Tyr_kinase_cat_dom"/>
</dbReference>
<gene>
    <name evidence="9" type="ORF">JBS370_LOCUS13869</name>
</gene>
<evidence type="ECO:0000256" key="1">
    <source>
        <dbReference type="ARBA" id="ARBA00022723"/>
    </source>
</evidence>
<dbReference type="Gene3D" id="3.30.60.90">
    <property type="match status" value="2"/>
</dbReference>
<dbReference type="SUPFAM" id="SSF57850">
    <property type="entry name" value="RING/U-box"/>
    <property type="match status" value="2"/>
</dbReference>
<evidence type="ECO:0000259" key="8">
    <source>
        <dbReference type="PROSITE" id="PS50135"/>
    </source>
</evidence>
<keyword evidence="5" id="KW-0547">Nucleotide-binding</keyword>
<dbReference type="SUPFAM" id="SSF56112">
    <property type="entry name" value="Protein kinase-like (PK-like)"/>
    <property type="match status" value="1"/>
</dbReference>
<feature type="compositionally biased region" description="Basic and acidic residues" evidence="6">
    <location>
        <begin position="321"/>
        <end position="330"/>
    </location>
</feature>
<sequence>MQVITEQTCTEHLRLLRSQENGQPVCHYILVPYDKISIIKRYEKGEKISITNCYRIIEYRDEKGKVRRASTYGQNPSEKLSNWINKQYGRIDKYIFSNELSLIAIIGPAAIDKYTTLVYVEDDIRLCTMQRSNLDHLIGLSYQFHNFEHFYYIESLKDESNSKLAFCAGVKCFDRVIEFNGVNIEGDSEDELLNRIDKSNVLTIQLLVCSPATYAHYKSKNKHIHSNLETVKVMRPVNDKLTTSLAGSEQIRSDEYCAVRWEDDSGVSTVKQSAVRKPPNSIRLFEQRMVERGTNYRNGQIILIGSKSDCEILRYTNTSSNREEDTKKISDTNSRTQHATSKVKSNKQETKQNENIHRVRCDGCQSRYIQDDCYRCLQCLDFDLCGECFEKRSENAEHRSGHMYVHLKTPKELFGKSITNLNDEVNLTKIKKYFTSVEHTDIFCNGCSMEPIVGIRFKCDTCPCYDLCLKCVEEKIITLQHESTHPLIVVDQNCLPEIDMNDLKLDDVLGQGAFGTVYKSRWLSKNRQVACKILNVPPDRLDLYESFLRELGAYNELSGAYILKLYGYAHELPKYNGGVHKCALIMEYMGQGSLKNVIQNKKLSLHQKLDMAWHVANGMRKLHARNMIHRDIRPDNILVNDVYTAKIGDMGIARSMTTTGDENLTMIGCQPYMPPEFYTGIYNQSLDVYTFGLTLYYIFTETGHQFDLFFRKISLSQESPVFNDLIVRCINDRPKRRPSAVEIEATLNLYRRTFNKFISTEHPKYEQYSIDRMNQIFMNSYNKLRLRLQEEVTKELSTCSSNTDDESDNEHTPRNFVVILQWLTQSTEQT</sequence>
<evidence type="ECO:0000259" key="7">
    <source>
        <dbReference type="PROSITE" id="PS50011"/>
    </source>
</evidence>
<proteinExistence type="predicted"/>
<dbReference type="InterPro" id="IPR000433">
    <property type="entry name" value="Znf_ZZ"/>
</dbReference>
<evidence type="ECO:0000256" key="4">
    <source>
        <dbReference type="PROSITE-ProRule" id="PRU00228"/>
    </source>
</evidence>
<dbReference type="InterPro" id="IPR001245">
    <property type="entry name" value="Ser-Thr/Tyr_kinase_cat_dom"/>
</dbReference>
<dbReference type="InterPro" id="IPR008266">
    <property type="entry name" value="Tyr_kinase_AS"/>
</dbReference>
<dbReference type="InterPro" id="IPR011009">
    <property type="entry name" value="Kinase-like_dom_sf"/>
</dbReference>
<feature type="binding site" evidence="5">
    <location>
        <position position="532"/>
    </location>
    <ligand>
        <name>ATP</name>
        <dbReference type="ChEBI" id="CHEBI:30616"/>
    </ligand>
</feature>
<organism evidence="9 10">
    <name type="scientific">Rotaria sordida</name>
    <dbReference type="NCBI Taxonomy" id="392033"/>
    <lineage>
        <taxon>Eukaryota</taxon>
        <taxon>Metazoa</taxon>
        <taxon>Spiralia</taxon>
        <taxon>Gnathifera</taxon>
        <taxon>Rotifera</taxon>
        <taxon>Eurotatoria</taxon>
        <taxon>Bdelloidea</taxon>
        <taxon>Philodinida</taxon>
        <taxon>Philodinidae</taxon>
        <taxon>Rotaria</taxon>
    </lineage>
</organism>
<dbReference type="GO" id="GO:0005524">
    <property type="term" value="F:ATP binding"/>
    <property type="evidence" value="ECO:0007669"/>
    <property type="project" value="UniProtKB-UniRule"/>
</dbReference>
<feature type="compositionally biased region" description="Polar residues" evidence="6">
    <location>
        <begin position="331"/>
        <end position="343"/>
    </location>
</feature>
<dbReference type="GO" id="GO:0008270">
    <property type="term" value="F:zinc ion binding"/>
    <property type="evidence" value="ECO:0007669"/>
    <property type="project" value="UniProtKB-KW"/>
</dbReference>
<dbReference type="PROSITE" id="PS50135">
    <property type="entry name" value="ZF_ZZ_2"/>
    <property type="match status" value="2"/>
</dbReference>
<evidence type="ECO:0000313" key="10">
    <source>
        <dbReference type="Proteomes" id="UP000663836"/>
    </source>
</evidence>
<dbReference type="PROSITE" id="PS00107">
    <property type="entry name" value="PROTEIN_KINASE_ATP"/>
    <property type="match status" value="1"/>
</dbReference>
<name>A0A818ZTW2_9BILA</name>
<keyword evidence="2 4" id="KW-0863">Zinc-finger</keyword>
<dbReference type="InterPro" id="IPR017441">
    <property type="entry name" value="Protein_kinase_ATP_BS"/>
</dbReference>
<evidence type="ECO:0000313" key="9">
    <source>
        <dbReference type="EMBL" id="CAF3774371.1"/>
    </source>
</evidence>
<dbReference type="CDD" id="cd02249">
    <property type="entry name" value="ZZ"/>
    <property type="match status" value="1"/>
</dbReference>
<dbReference type="SMART" id="SM00291">
    <property type="entry name" value="ZnF_ZZ"/>
    <property type="match status" value="2"/>
</dbReference>